<dbReference type="Proteomes" id="UP000077667">
    <property type="component" value="Chromosome"/>
</dbReference>
<dbReference type="KEGG" id="nia:A8C56_21290"/>
<name>A0A1A9I661_9BACT</name>
<accession>A0A1A9I661</accession>
<gene>
    <name evidence="1" type="ORF">A8C56_21290</name>
</gene>
<evidence type="ECO:0000313" key="1">
    <source>
        <dbReference type="EMBL" id="ANH83177.1"/>
    </source>
</evidence>
<dbReference type="RefSeq" id="WP_067760514.1">
    <property type="nucleotide sequence ID" value="NZ_CP015772.1"/>
</dbReference>
<keyword evidence="2" id="KW-1185">Reference proteome</keyword>
<protein>
    <submittedName>
        <fullName evidence="1">Uncharacterized protein</fullName>
    </submittedName>
</protein>
<dbReference type="OrthoDB" id="673390at2"/>
<dbReference type="AlphaFoldDB" id="A0A1A9I661"/>
<evidence type="ECO:0000313" key="2">
    <source>
        <dbReference type="Proteomes" id="UP000077667"/>
    </source>
</evidence>
<reference evidence="1 2" key="1">
    <citation type="submission" date="2016-05" db="EMBL/GenBank/DDBJ databases">
        <title>Niabella ginsenosidivorans BS26 whole genome sequencing.</title>
        <authorList>
            <person name="Im W.T."/>
            <person name="Siddiqi M.Z."/>
        </authorList>
    </citation>
    <scope>NUCLEOTIDE SEQUENCE [LARGE SCALE GENOMIC DNA]</scope>
    <source>
        <strain evidence="1 2">BS26</strain>
    </source>
</reference>
<organism evidence="1 2">
    <name type="scientific">Niabella ginsenosidivorans</name>
    <dbReference type="NCBI Taxonomy" id="1176587"/>
    <lineage>
        <taxon>Bacteria</taxon>
        <taxon>Pseudomonadati</taxon>
        <taxon>Bacteroidota</taxon>
        <taxon>Chitinophagia</taxon>
        <taxon>Chitinophagales</taxon>
        <taxon>Chitinophagaceae</taxon>
        <taxon>Niabella</taxon>
    </lineage>
</organism>
<proteinExistence type="predicted"/>
<dbReference type="EMBL" id="CP015772">
    <property type="protein sequence ID" value="ANH83177.1"/>
    <property type="molecule type" value="Genomic_DNA"/>
</dbReference>
<sequence>MNPAKPYTLVMIPAEEWQALKDQLQQIREELRHQREQYKEPGITADYILASVFMKAVDIKKSKLYELIAENKIKTVKKSRHLYVLATEVKRYFTDPDIR</sequence>